<proteinExistence type="predicted"/>
<evidence type="ECO:0000313" key="1">
    <source>
        <dbReference type="EMBL" id="MQR01569.1"/>
    </source>
</evidence>
<keyword evidence="2" id="KW-1185">Reference proteome</keyword>
<dbReference type="Pfam" id="PF06073">
    <property type="entry name" value="DUF934"/>
    <property type="match status" value="1"/>
</dbReference>
<dbReference type="AlphaFoldDB" id="A0A843YP11"/>
<comment type="caution">
    <text evidence="1">The sequence shown here is derived from an EMBL/GenBank/DDBJ whole genome shotgun (WGS) entry which is preliminary data.</text>
</comment>
<gene>
    <name evidence="1" type="ORF">GEV47_12885</name>
</gene>
<protein>
    <submittedName>
        <fullName evidence="1">DUF934 domain-containing protein</fullName>
    </submittedName>
</protein>
<name>A0A843YP11_9BURK</name>
<accession>A0A843YP11</accession>
<reference evidence="1 2" key="1">
    <citation type="submission" date="2019-10" db="EMBL/GenBank/DDBJ databases">
        <title>Glaciimonas soli sp. nov., a psychrophilic bacterium isolated from the forest soil of a high elevation mountain in Taiwan.</title>
        <authorList>
            <person name="Wang L.-T."/>
            <person name="Shieh W.Y."/>
        </authorList>
    </citation>
    <scope>NUCLEOTIDE SEQUENCE [LARGE SCALE GENOMIC DNA]</scope>
    <source>
        <strain evidence="1 2">GS1</strain>
    </source>
</reference>
<dbReference type="EMBL" id="WINI01000007">
    <property type="protein sequence ID" value="MQR01569.1"/>
    <property type="molecule type" value="Genomic_DNA"/>
</dbReference>
<dbReference type="Proteomes" id="UP000451565">
    <property type="component" value="Unassembled WGS sequence"/>
</dbReference>
<dbReference type="InterPro" id="IPR008318">
    <property type="entry name" value="UCP030820"/>
</dbReference>
<sequence>MKRQLVSNQIIKNQQIVADDWTVLRLAEGETAESVAIPAGKVIVPFAVWQAQRAPLEGRTGLGVWLNGDTGAEVIKNDLSYFDVIAVDFPAFTDGRGYSIAFHLRTRFGFTGELRAIGDVLRDQLFYMSRVGFDAFAVRADKDIHDALKGLTDFSEKYQTSWDEKTPLFRRVNRQSVSESA</sequence>
<organism evidence="1 2">
    <name type="scientific">Glaciimonas soli</name>
    <dbReference type="NCBI Taxonomy" id="2590999"/>
    <lineage>
        <taxon>Bacteria</taxon>
        <taxon>Pseudomonadati</taxon>
        <taxon>Pseudomonadota</taxon>
        <taxon>Betaproteobacteria</taxon>
        <taxon>Burkholderiales</taxon>
        <taxon>Oxalobacteraceae</taxon>
        <taxon>Glaciimonas</taxon>
    </lineage>
</organism>
<dbReference type="PIRSF" id="PIRSF030820">
    <property type="entry name" value="UCP030820"/>
    <property type="match status" value="1"/>
</dbReference>
<evidence type="ECO:0000313" key="2">
    <source>
        <dbReference type="Proteomes" id="UP000451565"/>
    </source>
</evidence>